<comment type="caution">
    <text evidence="8">The sequence shown here is derived from an EMBL/GenBank/DDBJ whole genome shotgun (WGS) entry which is preliminary data.</text>
</comment>
<name>A0ABV6AZP9_9DEIO</name>
<evidence type="ECO:0000313" key="8">
    <source>
        <dbReference type="EMBL" id="MFB9992920.1"/>
    </source>
</evidence>
<evidence type="ECO:0000256" key="2">
    <source>
        <dbReference type="ARBA" id="ARBA00022692"/>
    </source>
</evidence>
<protein>
    <recommendedName>
        <fullName evidence="7">Endolytic murein transglycosylase</fullName>
        <ecNumber evidence="7">4.2.2.29</ecNumber>
    </recommendedName>
    <alternativeName>
        <fullName evidence="7">Peptidoglycan lytic transglycosylase</fullName>
    </alternativeName>
    <alternativeName>
        <fullName evidence="7">Peptidoglycan polymerization terminase</fullName>
    </alternativeName>
</protein>
<dbReference type="PANTHER" id="PTHR30518">
    <property type="entry name" value="ENDOLYTIC MUREIN TRANSGLYCOSYLASE"/>
    <property type="match status" value="1"/>
</dbReference>
<evidence type="ECO:0000256" key="1">
    <source>
        <dbReference type="ARBA" id="ARBA00022475"/>
    </source>
</evidence>
<dbReference type="PANTHER" id="PTHR30518:SF2">
    <property type="entry name" value="ENDOLYTIC MUREIN TRANSGLYCOSYLASE"/>
    <property type="match status" value="1"/>
</dbReference>
<dbReference type="InterPro" id="IPR003770">
    <property type="entry name" value="MLTG-like"/>
</dbReference>
<evidence type="ECO:0000256" key="4">
    <source>
        <dbReference type="ARBA" id="ARBA00023136"/>
    </source>
</evidence>
<comment type="catalytic activity">
    <reaction evidence="7">
        <text>a peptidoglycan chain = a peptidoglycan chain with N-acetyl-1,6-anhydromuramyl-[peptide] at the reducing end + a peptidoglycan chain with N-acetylglucosamine at the non-reducing end.</text>
        <dbReference type="EC" id="4.2.2.29"/>
    </reaction>
</comment>
<dbReference type="EC" id="4.2.2.29" evidence="7"/>
<comment type="similarity">
    <text evidence="7">Belongs to the transglycosylase MltG family.</text>
</comment>
<organism evidence="8 9">
    <name type="scientific">Deinococcus oregonensis</name>
    <dbReference type="NCBI Taxonomy" id="1805970"/>
    <lineage>
        <taxon>Bacteria</taxon>
        <taxon>Thermotogati</taxon>
        <taxon>Deinococcota</taxon>
        <taxon>Deinococci</taxon>
        <taxon>Deinococcales</taxon>
        <taxon>Deinococcaceae</taxon>
        <taxon>Deinococcus</taxon>
    </lineage>
</organism>
<evidence type="ECO:0000256" key="7">
    <source>
        <dbReference type="HAMAP-Rule" id="MF_02065"/>
    </source>
</evidence>
<keyword evidence="9" id="KW-1185">Reference proteome</keyword>
<keyword evidence="2 7" id="KW-0812">Transmembrane</keyword>
<dbReference type="RefSeq" id="WP_380010735.1">
    <property type="nucleotide sequence ID" value="NZ_JBHLYR010000044.1"/>
</dbReference>
<reference evidence="8 9" key="1">
    <citation type="submission" date="2024-09" db="EMBL/GenBank/DDBJ databases">
        <authorList>
            <person name="Sun Q."/>
            <person name="Mori K."/>
        </authorList>
    </citation>
    <scope>NUCLEOTIDE SEQUENCE [LARGE SCALE GENOMIC DNA]</scope>
    <source>
        <strain evidence="8 9">JCM 13503</strain>
    </source>
</reference>
<proteinExistence type="inferred from homology"/>
<accession>A0ABV6AZP9</accession>
<evidence type="ECO:0000256" key="5">
    <source>
        <dbReference type="ARBA" id="ARBA00023239"/>
    </source>
</evidence>
<keyword evidence="1 7" id="KW-1003">Cell membrane</keyword>
<feature type="site" description="Important for catalytic activity" evidence="7">
    <location>
        <position position="225"/>
    </location>
</feature>
<dbReference type="Pfam" id="PF02618">
    <property type="entry name" value="YceG"/>
    <property type="match status" value="1"/>
</dbReference>
<evidence type="ECO:0000313" key="9">
    <source>
        <dbReference type="Proteomes" id="UP001589733"/>
    </source>
</evidence>
<keyword evidence="3 7" id="KW-1133">Transmembrane helix</keyword>
<keyword evidence="6 7" id="KW-0961">Cell wall biogenesis/degradation</keyword>
<gene>
    <name evidence="7 8" type="primary">mltG</name>
    <name evidence="8" type="ORF">ACFFLM_13175</name>
</gene>
<dbReference type="Gene3D" id="3.30.1490.480">
    <property type="entry name" value="Endolytic murein transglycosylase"/>
    <property type="match status" value="1"/>
</dbReference>
<dbReference type="CDD" id="cd08010">
    <property type="entry name" value="MltG_like"/>
    <property type="match status" value="1"/>
</dbReference>
<dbReference type="Proteomes" id="UP001589733">
    <property type="component" value="Unassembled WGS sequence"/>
</dbReference>
<evidence type="ECO:0000256" key="6">
    <source>
        <dbReference type="ARBA" id="ARBA00023316"/>
    </source>
</evidence>
<keyword evidence="4 7" id="KW-0472">Membrane</keyword>
<sequence length="344" mass="37441">MTRLGRRKTPVWVWIVLTLLVLLLLAAGGAFLYVRSLLAPAGGAAYTLEIKSGDSLPRIARTLQEKDIIKNADALRFVMRQDGTAGSLKEGFYDLNGKLTLQQVADKLAGPARIPTVSVTIPEGRRIKDLPAIFKKAGFDGVAIAAELKNVSLSKYAQVKTATNLEGFVFPDTYQFRPKDSARTVVNALIERMNTEFTPANIAKAKALKLGVRDWVILASMVQAEAANDAEMPIIAGVFLNRLRDGIALGSDPTVAYGLGKDLPELDRSAGDFTKDTPYSTYTRQGLPAGPINNPGQAALLSVLSPKRTLPDGRAALYFLHGLDGKIYVNADYQAHLRDIERYR</sequence>
<evidence type="ECO:0000256" key="3">
    <source>
        <dbReference type="ARBA" id="ARBA00022989"/>
    </source>
</evidence>
<feature type="transmembrane region" description="Helical" evidence="7">
    <location>
        <begin position="12"/>
        <end position="34"/>
    </location>
</feature>
<keyword evidence="5 7" id="KW-0456">Lyase</keyword>
<comment type="subcellular location">
    <subcellularLocation>
        <location evidence="7">Cell membrane</location>
        <topology evidence="7">Single-pass membrane protein</topology>
    </subcellularLocation>
</comment>
<dbReference type="NCBIfam" id="TIGR00247">
    <property type="entry name" value="endolytic transglycosylase MltG"/>
    <property type="match status" value="1"/>
</dbReference>
<dbReference type="HAMAP" id="MF_02065">
    <property type="entry name" value="MltG"/>
    <property type="match status" value="1"/>
</dbReference>
<comment type="function">
    <text evidence="7">Functions as a peptidoglycan terminase that cleaves nascent peptidoglycan strands endolytically to terminate their elongation.</text>
</comment>
<dbReference type="EMBL" id="JBHLYR010000044">
    <property type="protein sequence ID" value="MFB9992920.1"/>
    <property type="molecule type" value="Genomic_DNA"/>
</dbReference>